<sequence>MADSNPTQSLVTIAMIVLVTGVSLYVIYHLYKIIMKTDLRTVTLLKSATTVNSSTISKNINTDVTMPALYNGAEFSYSVWMYIESLQRTTSPKLVLLSSSDDSFTNASSIFYLDPEYNQLHVLIKTNGEAVNTNLRTDTLLDLHKYRGCDFLRLTVDYIPMQRWVNVNLVVENEYIQLFVDGELRKVVDISDKELIEKANNGLSTDRTQGIQFCDNGNACCKMDNICCGKRLVSTTNIGKNLYIGRIQGSEVFTGYLSKIQFFNYAITVDHSKIVYKSGPLHKSMLSSIGIPMYGVRNPFFKLDTIAVSNDSTVST</sequence>
<accession>A0A6C0BQD7</accession>
<reference evidence="2" key="1">
    <citation type="journal article" date="2020" name="Nature">
        <title>Giant virus diversity and host interactions through global metagenomics.</title>
        <authorList>
            <person name="Schulz F."/>
            <person name="Roux S."/>
            <person name="Paez-Espino D."/>
            <person name="Jungbluth S."/>
            <person name="Walsh D.A."/>
            <person name="Denef V.J."/>
            <person name="McMahon K.D."/>
            <person name="Konstantinidis K.T."/>
            <person name="Eloe-Fadrosh E.A."/>
            <person name="Kyrpides N.C."/>
            <person name="Woyke T."/>
        </authorList>
    </citation>
    <scope>NUCLEOTIDE SEQUENCE</scope>
    <source>
        <strain evidence="2">GVMAG-M-3300018416-26</strain>
    </source>
</reference>
<dbReference type="InterPro" id="IPR013320">
    <property type="entry name" value="ConA-like_dom_sf"/>
</dbReference>
<evidence type="ECO:0000256" key="1">
    <source>
        <dbReference type="SAM" id="Phobius"/>
    </source>
</evidence>
<organism evidence="2">
    <name type="scientific">viral metagenome</name>
    <dbReference type="NCBI Taxonomy" id="1070528"/>
    <lineage>
        <taxon>unclassified sequences</taxon>
        <taxon>metagenomes</taxon>
        <taxon>organismal metagenomes</taxon>
    </lineage>
</organism>
<dbReference type="EMBL" id="MN739218">
    <property type="protein sequence ID" value="QHS94270.1"/>
    <property type="molecule type" value="Genomic_DNA"/>
</dbReference>
<dbReference type="Gene3D" id="2.60.120.200">
    <property type="match status" value="1"/>
</dbReference>
<evidence type="ECO:0000313" key="2">
    <source>
        <dbReference type="EMBL" id="QHS94270.1"/>
    </source>
</evidence>
<protein>
    <submittedName>
        <fullName evidence="2">Uncharacterized protein</fullName>
    </submittedName>
</protein>
<dbReference type="AlphaFoldDB" id="A0A6C0BQD7"/>
<dbReference type="SUPFAM" id="SSF49899">
    <property type="entry name" value="Concanavalin A-like lectins/glucanases"/>
    <property type="match status" value="1"/>
</dbReference>
<keyword evidence="1" id="KW-1133">Transmembrane helix</keyword>
<proteinExistence type="predicted"/>
<keyword evidence="1" id="KW-0472">Membrane</keyword>
<name>A0A6C0BQD7_9ZZZZ</name>
<keyword evidence="1" id="KW-0812">Transmembrane</keyword>
<feature type="transmembrane region" description="Helical" evidence="1">
    <location>
        <begin position="12"/>
        <end position="31"/>
    </location>
</feature>